<evidence type="ECO:0000313" key="2">
    <source>
        <dbReference type="Proteomes" id="UP001150603"/>
    </source>
</evidence>
<reference evidence="1" key="1">
    <citation type="submission" date="2022-07" db="EMBL/GenBank/DDBJ databases">
        <title>Phylogenomic reconstructions and comparative analyses of Kickxellomycotina fungi.</title>
        <authorList>
            <person name="Reynolds N.K."/>
            <person name="Stajich J.E."/>
            <person name="Barry K."/>
            <person name="Grigoriev I.V."/>
            <person name="Crous P."/>
            <person name="Smith M.E."/>
        </authorList>
    </citation>
    <scope>NUCLEOTIDE SEQUENCE</scope>
    <source>
        <strain evidence="1">NRRL 5244</strain>
    </source>
</reference>
<dbReference type="EMBL" id="JANBPW010002844">
    <property type="protein sequence ID" value="KAJ1939440.1"/>
    <property type="molecule type" value="Genomic_DNA"/>
</dbReference>
<feature type="non-terminal residue" evidence="1">
    <location>
        <position position="269"/>
    </location>
</feature>
<dbReference type="Proteomes" id="UP001150603">
    <property type="component" value="Unassembled WGS sequence"/>
</dbReference>
<proteinExistence type="predicted"/>
<sequence length="269" mass="28461">MSGTKAPLVITRVEQGGYAADLATLQLYLSALMQAQTSPERAALKLIEMLKNQPNLVTQLVGTGGVAGHEKVLQMLANSGGFAGMGANNYMGNASATNASNSNYVGDHHASKNNSSNSNINNSDDVFFDEDPEEVAKNSRNGFSGSADQPVHVILQDKGGSVVWGGVKWIVSTLLYAFCILTLVNLTLESSGMMKATNTPGEFTPEPMTTPVRFNDVQGCEEAKGELQELVQFLKDPKEFTDIGGRLPKGVLLTGPPGTGKTLLARAVA</sequence>
<comment type="caution">
    <text evidence="1">The sequence shown here is derived from an EMBL/GenBank/DDBJ whole genome shotgun (WGS) entry which is preliminary data.</text>
</comment>
<name>A0ACC1J6B0_9FUNG</name>
<keyword evidence="1" id="KW-0378">Hydrolase</keyword>
<gene>
    <name evidence="1" type="primary">YME1_1</name>
    <name evidence="1" type="ORF">FBU59_004123</name>
</gene>
<organism evidence="1 2">
    <name type="scientific">Linderina macrospora</name>
    <dbReference type="NCBI Taxonomy" id="4868"/>
    <lineage>
        <taxon>Eukaryota</taxon>
        <taxon>Fungi</taxon>
        <taxon>Fungi incertae sedis</taxon>
        <taxon>Zoopagomycota</taxon>
        <taxon>Kickxellomycotina</taxon>
        <taxon>Kickxellomycetes</taxon>
        <taxon>Kickxellales</taxon>
        <taxon>Kickxellaceae</taxon>
        <taxon>Linderina</taxon>
    </lineage>
</organism>
<accession>A0ACC1J6B0</accession>
<keyword evidence="2" id="KW-1185">Reference proteome</keyword>
<keyword evidence="1" id="KW-0645">Protease</keyword>
<evidence type="ECO:0000313" key="1">
    <source>
        <dbReference type="EMBL" id="KAJ1939440.1"/>
    </source>
</evidence>
<protein>
    <submittedName>
        <fullName evidence="1">I-AAA protease yme1</fullName>
    </submittedName>
</protein>